<dbReference type="AlphaFoldDB" id="A0A0X3PFN6"/>
<gene>
    <name evidence="2" type="ORF">TR168067</name>
</gene>
<feature type="region of interest" description="Disordered" evidence="1">
    <location>
        <begin position="1"/>
        <end position="34"/>
    </location>
</feature>
<sequence length="278" mass="29816">MLSCERYRNYLASDTDESDTGSLSPRRSTKDVEGDALFALDEQMEELSLRGSCGAESRWESNKPPMGRLRRESGVTPKTTEKLLFPAMFVEEFRGGHVGFNIPGVLRDSLKPTDSIDLRFNFELGRSRQDEGSPFTPGTGRTVLEQGPIGAAQPNTADAGLSNRQTGGRFMFSSHANDNQAESDREKFQQATGWKPVAPSCGGEDDDGGGSGSCMPFSMAAHLVSGVGNTVDSLTGACALISADSGLPPVTESSTISCSTRFSNFSNVSDVYWATSRP</sequence>
<evidence type="ECO:0000313" key="2">
    <source>
        <dbReference type="EMBL" id="JAP50579.1"/>
    </source>
</evidence>
<reference evidence="2" key="1">
    <citation type="submission" date="2016-01" db="EMBL/GenBank/DDBJ databases">
        <title>Reference transcriptome for the parasite Schistocephalus solidus: insights into the molecular evolution of parasitism.</title>
        <authorList>
            <person name="Hebert F.O."/>
            <person name="Grambauer S."/>
            <person name="Barber I."/>
            <person name="Landry C.R."/>
            <person name="Aubin-Horth N."/>
        </authorList>
    </citation>
    <scope>NUCLEOTIDE SEQUENCE</scope>
</reference>
<organism evidence="2">
    <name type="scientific">Schistocephalus solidus</name>
    <name type="common">Tapeworm</name>
    <dbReference type="NCBI Taxonomy" id="70667"/>
    <lineage>
        <taxon>Eukaryota</taxon>
        <taxon>Metazoa</taxon>
        <taxon>Spiralia</taxon>
        <taxon>Lophotrochozoa</taxon>
        <taxon>Platyhelminthes</taxon>
        <taxon>Cestoda</taxon>
        <taxon>Eucestoda</taxon>
        <taxon>Diphyllobothriidea</taxon>
        <taxon>Diphyllobothriidae</taxon>
        <taxon>Schistocephalus</taxon>
    </lineage>
</organism>
<proteinExistence type="predicted"/>
<name>A0A0X3PFN6_SCHSO</name>
<dbReference type="EMBL" id="GEEE01012646">
    <property type="protein sequence ID" value="JAP50579.1"/>
    <property type="molecule type" value="Transcribed_RNA"/>
</dbReference>
<dbReference type="EMBL" id="GEEE01006559">
    <property type="protein sequence ID" value="JAP56666.1"/>
    <property type="molecule type" value="Transcribed_RNA"/>
</dbReference>
<protein>
    <submittedName>
        <fullName evidence="2">Uncharacterized protein</fullName>
    </submittedName>
</protein>
<evidence type="ECO:0000256" key="1">
    <source>
        <dbReference type="SAM" id="MobiDB-lite"/>
    </source>
</evidence>
<feature type="region of interest" description="Disordered" evidence="1">
    <location>
        <begin position="52"/>
        <end position="74"/>
    </location>
</feature>
<feature type="region of interest" description="Disordered" evidence="1">
    <location>
        <begin position="127"/>
        <end position="209"/>
    </location>
</feature>
<accession>A0A0X3PFN6</accession>